<dbReference type="GO" id="GO:0008270">
    <property type="term" value="F:zinc ion binding"/>
    <property type="evidence" value="ECO:0007669"/>
    <property type="project" value="UniProtKB-KW"/>
</dbReference>
<organism evidence="4 5">
    <name type="scientific">Aspergillus nanangensis</name>
    <dbReference type="NCBI Taxonomy" id="2582783"/>
    <lineage>
        <taxon>Eukaryota</taxon>
        <taxon>Fungi</taxon>
        <taxon>Dikarya</taxon>
        <taxon>Ascomycota</taxon>
        <taxon>Pezizomycotina</taxon>
        <taxon>Eurotiomycetes</taxon>
        <taxon>Eurotiomycetidae</taxon>
        <taxon>Eurotiales</taxon>
        <taxon>Aspergillaceae</taxon>
        <taxon>Aspergillus</taxon>
        <taxon>Aspergillus subgen. Circumdati</taxon>
    </lineage>
</organism>
<evidence type="ECO:0000313" key="4">
    <source>
        <dbReference type="EMBL" id="KAF9893412.1"/>
    </source>
</evidence>
<protein>
    <recommendedName>
        <fullName evidence="3">CCHC-type domain-containing protein</fullName>
    </recommendedName>
</protein>
<feature type="region of interest" description="Disordered" evidence="2">
    <location>
        <begin position="106"/>
        <end position="141"/>
    </location>
</feature>
<dbReference type="EMBL" id="VCAU01000008">
    <property type="protein sequence ID" value="KAF9893412.1"/>
    <property type="molecule type" value="Genomic_DNA"/>
</dbReference>
<dbReference type="SUPFAM" id="SSF57756">
    <property type="entry name" value="Retrovirus zinc finger-like domains"/>
    <property type="match status" value="1"/>
</dbReference>
<keyword evidence="5" id="KW-1185">Reference proteome</keyword>
<dbReference type="InterPro" id="IPR036875">
    <property type="entry name" value="Znf_CCHC_sf"/>
</dbReference>
<dbReference type="Gene3D" id="4.10.60.10">
    <property type="entry name" value="Zinc finger, CCHC-type"/>
    <property type="match status" value="1"/>
</dbReference>
<proteinExistence type="predicted"/>
<feature type="domain" description="CCHC-type" evidence="3">
    <location>
        <begin position="51"/>
        <end position="66"/>
    </location>
</feature>
<dbReference type="SMART" id="SM00343">
    <property type="entry name" value="ZnF_C2HC"/>
    <property type="match status" value="3"/>
</dbReference>
<dbReference type="Proteomes" id="UP001194746">
    <property type="component" value="Unassembled WGS sequence"/>
</dbReference>
<name>A0AAD4GXX8_ASPNN</name>
<gene>
    <name evidence="4" type="ORF">FE257_011844</name>
</gene>
<evidence type="ECO:0000313" key="5">
    <source>
        <dbReference type="Proteomes" id="UP001194746"/>
    </source>
</evidence>
<dbReference type="AlphaFoldDB" id="A0AAD4GXX8"/>
<reference evidence="4" key="2">
    <citation type="submission" date="2020-02" db="EMBL/GenBank/DDBJ databases">
        <authorList>
            <person name="Gilchrist C.L.M."/>
            <person name="Chooi Y.-H."/>
        </authorList>
    </citation>
    <scope>NUCLEOTIDE SEQUENCE</scope>
    <source>
        <strain evidence="4">MST-FP2251</strain>
    </source>
</reference>
<keyword evidence="1" id="KW-0862">Zinc</keyword>
<evidence type="ECO:0000256" key="1">
    <source>
        <dbReference type="PROSITE-ProRule" id="PRU00047"/>
    </source>
</evidence>
<dbReference type="PROSITE" id="PS50158">
    <property type="entry name" value="ZF_CCHC"/>
    <property type="match status" value="1"/>
</dbReference>
<evidence type="ECO:0000259" key="3">
    <source>
        <dbReference type="PROSITE" id="PS50158"/>
    </source>
</evidence>
<accession>A0AAD4GXX8</accession>
<reference evidence="4" key="1">
    <citation type="journal article" date="2019" name="Beilstein J. Org. Chem.">
        <title>Nanangenines: drimane sesquiterpenoids as the dominant metabolite cohort of a novel Australian fungus, Aspergillus nanangensis.</title>
        <authorList>
            <person name="Lacey H.J."/>
            <person name="Gilchrist C.L.M."/>
            <person name="Crombie A."/>
            <person name="Kalaitzis J.A."/>
            <person name="Vuong D."/>
            <person name="Rutledge P.J."/>
            <person name="Turner P."/>
            <person name="Pitt J.I."/>
            <person name="Lacey E."/>
            <person name="Chooi Y.H."/>
            <person name="Piggott A.M."/>
        </authorList>
    </citation>
    <scope>NUCLEOTIDE SEQUENCE</scope>
    <source>
        <strain evidence="4">MST-FP2251</strain>
    </source>
</reference>
<keyword evidence="1" id="KW-0479">Metal-binding</keyword>
<dbReference type="GO" id="GO:0003676">
    <property type="term" value="F:nucleic acid binding"/>
    <property type="evidence" value="ECO:0007669"/>
    <property type="project" value="InterPro"/>
</dbReference>
<evidence type="ECO:0000256" key="2">
    <source>
        <dbReference type="SAM" id="MobiDB-lite"/>
    </source>
</evidence>
<dbReference type="InterPro" id="IPR001878">
    <property type="entry name" value="Znf_CCHC"/>
</dbReference>
<sequence>MSFFTPDQLSRVCTRCGACGMTKNDCLNCNICVYCKKEGHVVAECDIAPPCGRCGKKGHPQRSCPEMKARVFARNAPKVLKKGRGDTMGRVNSQITPTRSKPVVIATEKVSRKRKNGDLETPDVSVKPKQPKYVKKEDGEA</sequence>
<keyword evidence="1" id="KW-0863">Zinc-finger</keyword>
<comment type="caution">
    <text evidence="4">The sequence shown here is derived from an EMBL/GenBank/DDBJ whole genome shotgun (WGS) entry which is preliminary data.</text>
</comment>